<keyword evidence="1" id="KW-0378">Hydrolase</keyword>
<proteinExistence type="inferred from homology"/>
<evidence type="ECO:0000259" key="2">
    <source>
        <dbReference type="Pfam" id="PF05970"/>
    </source>
</evidence>
<dbReference type="EC" id="5.6.2.3" evidence="1"/>
<dbReference type="OrthoDB" id="416437at2759"/>
<dbReference type="GO" id="GO:0000723">
    <property type="term" value="P:telomere maintenance"/>
    <property type="evidence" value="ECO:0007669"/>
    <property type="project" value="InterPro"/>
</dbReference>
<keyword evidence="1" id="KW-0227">DNA damage</keyword>
<dbReference type="SUPFAM" id="SSF52540">
    <property type="entry name" value="P-loop containing nucleoside triphosphate hydrolases"/>
    <property type="match status" value="2"/>
</dbReference>
<dbReference type="InterPro" id="IPR049163">
    <property type="entry name" value="Pif1-like_2B_dom"/>
</dbReference>
<sequence>MRLLKPRDELAQLDDTSTDIFIKGTAQYYAMRPHGDPWDKMSLYTFAASYSVTSTKPSSASENVKLQQCDKWIKKRHNYACVRGTRLTSGNGDDYFYGLLYLYCPWRNENDIVSDYASAQDAFIAKKNLFDYSLAQHVHFTTEIEQAIMQVRLLSNDLSSIADTLAPNVTHQQLQINHEFDTEELYLDPQWTSQNAHQAAAATAAQSTTNNADSTSENLTMLHDDSLAWNNLTRNTMTDNAFYQALSNMSHDQQQIFDTVKQHFVALQKHEVNPANPKPESLRLYVTGGAGCGKSFLIKIINEYLIRISNQPTSPVVLTAPTGVSAYNIGGSTAHSALSLPVDHTRKGKTQYLPLSAEKLSQLRRKFNNVHTVIIDEISMISNVRLEHIHIRLSEIKDTTADQHSYFGNLNIIAFGDFYQLKPVFGRFIFEDPPGQHEPLIHLWRSFFKPLFLTVNHRQNGDKEYTELLNRVRVGLPNNADITLLSNRVMTKSDIQQSPFSSALHIFPTRDQAAEYNKEQLERLHFQTNTQVHVLTAIDEMIDGPVNAKDIPAKDLISTNTSETAGLEKNLHLAQGCRVMLLRNILSEDGLVNGAQGTVEDFLFENSGSDELSESTSLNEQTITGVYVKFDNPKVGQTIQDHCKNNAILIRPITARFFAHYGTVFTRTAFPLQLSYASTVHKVQGLSLTKAVLDIGDKVFSSGQTYVALSRVTSIDGLALLDFKPKKISVFQSVIREMKRLTDSITQNSQTQETEDT</sequence>
<dbReference type="GO" id="GO:0043139">
    <property type="term" value="F:5'-3' DNA helicase activity"/>
    <property type="evidence" value="ECO:0007669"/>
    <property type="project" value="UniProtKB-EC"/>
</dbReference>
<name>A0A9J7HPT8_BRAFL</name>
<dbReference type="PANTHER" id="PTHR47642:SF3">
    <property type="entry name" value="ATP-DEPENDENT DNA HELICASE"/>
    <property type="match status" value="1"/>
</dbReference>
<dbReference type="PANTHER" id="PTHR47642">
    <property type="entry name" value="ATP-DEPENDENT DNA HELICASE"/>
    <property type="match status" value="1"/>
</dbReference>
<evidence type="ECO:0000313" key="4">
    <source>
        <dbReference type="Proteomes" id="UP000001554"/>
    </source>
</evidence>
<comment type="similarity">
    <text evidence="1">Belongs to the helicase family.</text>
</comment>
<evidence type="ECO:0000259" key="3">
    <source>
        <dbReference type="Pfam" id="PF21530"/>
    </source>
</evidence>
<dbReference type="GO" id="GO:0006310">
    <property type="term" value="P:DNA recombination"/>
    <property type="evidence" value="ECO:0007669"/>
    <property type="project" value="UniProtKB-KW"/>
</dbReference>
<keyword evidence="4" id="KW-1185">Reference proteome</keyword>
<feature type="domain" description="DNA helicase Pif1-like 2B" evidence="3">
    <location>
        <begin position="568"/>
        <end position="601"/>
    </location>
</feature>
<organism evidence="4 5">
    <name type="scientific">Branchiostoma floridae</name>
    <name type="common">Florida lancelet</name>
    <name type="synonym">Amphioxus</name>
    <dbReference type="NCBI Taxonomy" id="7739"/>
    <lineage>
        <taxon>Eukaryota</taxon>
        <taxon>Metazoa</taxon>
        <taxon>Chordata</taxon>
        <taxon>Cephalochordata</taxon>
        <taxon>Leptocardii</taxon>
        <taxon>Amphioxiformes</taxon>
        <taxon>Branchiostomatidae</taxon>
        <taxon>Branchiostoma</taxon>
    </lineage>
</organism>
<dbReference type="RefSeq" id="XP_035663609.1">
    <property type="nucleotide sequence ID" value="XM_035807716.1"/>
</dbReference>
<dbReference type="Pfam" id="PF05970">
    <property type="entry name" value="PIF1"/>
    <property type="match status" value="1"/>
</dbReference>
<evidence type="ECO:0000256" key="1">
    <source>
        <dbReference type="RuleBase" id="RU363044"/>
    </source>
</evidence>
<dbReference type="InterPro" id="IPR010285">
    <property type="entry name" value="DNA_helicase_pif1-like_DEAD"/>
</dbReference>
<dbReference type="AlphaFoldDB" id="A0A9J7HPT8"/>
<dbReference type="Pfam" id="PF21530">
    <property type="entry name" value="Pif1_2B_dom"/>
    <property type="match status" value="1"/>
</dbReference>
<accession>A0A9J7HPT8</accession>
<keyword evidence="1" id="KW-0547">Nucleotide-binding</keyword>
<dbReference type="GO" id="GO:0005524">
    <property type="term" value="F:ATP binding"/>
    <property type="evidence" value="ECO:0007669"/>
    <property type="project" value="UniProtKB-KW"/>
</dbReference>
<keyword evidence="1" id="KW-0234">DNA repair</keyword>
<dbReference type="OMA" id="ILLAHEQ"/>
<keyword evidence="1" id="KW-0067">ATP-binding</keyword>
<dbReference type="Proteomes" id="UP000001554">
    <property type="component" value="Unplaced"/>
</dbReference>
<dbReference type="InterPro" id="IPR051055">
    <property type="entry name" value="PIF1_helicase"/>
</dbReference>
<protein>
    <recommendedName>
        <fullName evidence="1">ATP-dependent DNA helicase</fullName>
        <ecNumber evidence="1">5.6.2.3</ecNumber>
    </recommendedName>
</protein>
<keyword evidence="1" id="KW-0347">Helicase</keyword>
<feature type="domain" description="DNA helicase Pif1-like DEAD-box helicase" evidence="2">
    <location>
        <begin position="280"/>
        <end position="463"/>
    </location>
</feature>
<dbReference type="Gene3D" id="3.40.50.300">
    <property type="entry name" value="P-loop containing nucleotide triphosphate hydrolases"/>
    <property type="match status" value="1"/>
</dbReference>
<gene>
    <name evidence="5" type="primary">LOC118407257</name>
</gene>
<dbReference type="GO" id="GO:0016787">
    <property type="term" value="F:hydrolase activity"/>
    <property type="evidence" value="ECO:0007669"/>
    <property type="project" value="UniProtKB-KW"/>
</dbReference>
<reference evidence="5" key="1">
    <citation type="submission" date="2025-08" db="UniProtKB">
        <authorList>
            <consortium name="RefSeq"/>
        </authorList>
    </citation>
    <scope>IDENTIFICATION</scope>
    <source>
        <strain evidence="5">S238N-H82</strain>
        <tissue evidence="5">Testes</tissue>
    </source>
</reference>
<keyword evidence="1" id="KW-0233">DNA recombination</keyword>
<dbReference type="CDD" id="cd18809">
    <property type="entry name" value="SF1_C_RecD"/>
    <property type="match status" value="1"/>
</dbReference>
<comment type="cofactor">
    <cofactor evidence="1">
        <name>Mg(2+)</name>
        <dbReference type="ChEBI" id="CHEBI:18420"/>
    </cofactor>
</comment>
<comment type="catalytic activity">
    <reaction evidence="1">
        <text>ATP + H2O = ADP + phosphate + H(+)</text>
        <dbReference type="Rhea" id="RHEA:13065"/>
        <dbReference type="ChEBI" id="CHEBI:15377"/>
        <dbReference type="ChEBI" id="CHEBI:15378"/>
        <dbReference type="ChEBI" id="CHEBI:30616"/>
        <dbReference type="ChEBI" id="CHEBI:43474"/>
        <dbReference type="ChEBI" id="CHEBI:456216"/>
        <dbReference type="EC" id="5.6.2.3"/>
    </reaction>
</comment>
<dbReference type="InterPro" id="IPR027417">
    <property type="entry name" value="P-loop_NTPase"/>
</dbReference>
<dbReference type="KEGG" id="bfo:118407257"/>
<evidence type="ECO:0000313" key="5">
    <source>
        <dbReference type="RefSeq" id="XP_035663609.1"/>
    </source>
</evidence>
<dbReference type="GO" id="GO:0006281">
    <property type="term" value="P:DNA repair"/>
    <property type="evidence" value="ECO:0007669"/>
    <property type="project" value="UniProtKB-KW"/>
</dbReference>
<dbReference type="GeneID" id="118407257"/>